<feature type="compositionally biased region" description="Basic and acidic residues" evidence="1">
    <location>
        <begin position="58"/>
        <end position="68"/>
    </location>
</feature>
<protein>
    <submittedName>
        <fullName evidence="2">Uncharacterized protein</fullName>
    </submittedName>
</protein>
<accession>A0AAV6TA59</accession>
<reference evidence="2 3" key="1">
    <citation type="journal article" date="2021" name="Sci. Rep.">
        <title>Chromosome anchoring in Senegalese sole (Solea senegalensis) reveals sex-associated markers and genome rearrangements in flatfish.</title>
        <authorList>
            <person name="Guerrero-Cozar I."/>
            <person name="Gomez-Garrido J."/>
            <person name="Berbel C."/>
            <person name="Martinez-Blanch J.F."/>
            <person name="Alioto T."/>
            <person name="Claros M.G."/>
            <person name="Gagnaire P.A."/>
            <person name="Manchado M."/>
        </authorList>
    </citation>
    <scope>NUCLEOTIDE SEQUENCE [LARGE SCALE GENOMIC DNA]</scope>
    <source>
        <strain evidence="2">Sse05_10M</strain>
    </source>
</reference>
<dbReference type="Proteomes" id="UP000693946">
    <property type="component" value="Linkage Group LG1"/>
</dbReference>
<name>A0AAV6TA59_SOLSE</name>
<evidence type="ECO:0000256" key="1">
    <source>
        <dbReference type="SAM" id="MobiDB-lite"/>
    </source>
</evidence>
<comment type="caution">
    <text evidence="2">The sequence shown here is derived from an EMBL/GenBank/DDBJ whole genome shotgun (WGS) entry which is preliminary data.</text>
</comment>
<keyword evidence="3" id="KW-1185">Reference proteome</keyword>
<evidence type="ECO:0000313" key="3">
    <source>
        <dbReference type="Proteomes" id="UP000693946"/>
    </source>
</evidence>
<evidence type="ECO:0000313" key="2">
    <source>
        <dbReference type="EMBL" id="KAG7526343.1"/>
    </source>
</evidence>
<proteinExistence type="predicted"/>
<organism evidence="2 3">
    <name type="scientific">Solea senegalensis</name>
    <name type="common">Senegalese sole</name>
    <dbReference type="NCBI Taxonomy" id="28829"/>
    <lineage>
        <taxon>Eukaryota</taxon>
        <taxon>Metazoa</taxon>
        <taxon>Chordata</taxon>
        <taxon>Craniata</taxon>
        <taxon>Vertebrata</taxon>
        <taxon>Euteleostomi</taxon>
        <taxon>Actinopterygii</taxon>
        <taxon>Neopterygii</taxon>
        <taxon>Teleostei</taxon>
        <taxon>Neoteleostei</taxon>
        <taxon>Acanthomorphata</taxon>
        <taxon>Carangaria</taxon>
        <taxon>Pleuronectiformes</taxon>
        <taxon>Pleuronectoidei</taxon>
        <taxon>Soleidae</taxon>
        <taxon>Solea</taxon>
    </lineage>
</organism>
<feature type="region of interest" description="Disordered" evidence="1">
    <location>
        <begin position="30"/>
        <end position="68"/>
    </location>
</feature>
<gene>
    <name evidence="2" type="ORF">JOB18_039049</name>
</gene>
<dbReference type="AlphaFoldDB" id="A0AAV6TA59"/>
<dbReference type="EMBL" id="JAGKHQ010000001">
    <property type="protein sequence ID" value="KAG7526343.1"/>
    <property type="molecule type" value="Genomic_DNA"/>
</dbReference>
<sequence length="68" mass="7442">MTPQRRTQRLSVFLSNRHITTHAVSTVTTFTSPKTIPSSPCPAAGIQDKDCGKKKKVQKDNRGSGEES</sequence>